<dbReference type="EMBL" id="CABVHG010000036">
    <property type="protein sequence ID" value="VVN27602.1"/>
    <property type="molecule type" value="Genomic_DNA"/>
</dbReference>
<reference evidence="1" key="1">
    <citation type="submission" date="2019-09" db="EMBL/GenBank/DDBJ databases">
        <authorList>
            <person name="Chandra G."/>
            <person name="Truman W A."/>
        </authorList>
    </citation>
    <scope>NUCLEOTIDE SEQUENCE [LARGE SCALE GENOMIC DNA]</scope>
    <source>
        <strain evidence="1">PS652</strain>
    </source>
</reference>
<organism evidence="1">
    <name type="scientific">Pseudomonas fluorescens</name>
    <dbReference type="NCBI Taxonomy" id="294"/>
    <lineage>
        <taxon>Bacteria</taxon>
        <taxon>Pseudomonadati</taxon>
        <taxon>Pseudomonadota</taxon>
        <taxon>Gammaproteobacteria</taxon>
        <taxon>Pseudomonadales</taxon>
        <taxon>Pseudomonadaceae</taxon>
        <taxon>Pseudomonas</taxon>
    </lineage>
</organism>
<name>A0A5E6WF10_PSEFL</name>
<evidence type="ECO:0000313" key="1">
    <source>
        <dbReference type="EMBL" id="VVN27602.1"/>
    </source>
</evidence>
<proteinExistence type="predicted"/>
<protein>
    <submittedName>
        <fullName evidence="1">Uncharacterized protein</fullName>
    </submittedName>
</protein>
<sequence length="284" mass="29645">MADGADDRRLAGSDGASHGFFVEAPEVFQRAAAAGQDQRVEAATVGQLQGADDLLDGFAALHGGGDQGQLDLRRTAAEHTDDVADHCASGRADDADALRVSGQGAFVLGTEQAFGTEFFFQRFEGQAQGSVAGRLDGVEDQLIVATALEQRDLAAHFDRQAITQGLADPRGVLPKQRTAHLGAAVLEGEVDVTGGRAGEVGDLAFDPDIAEHVFQQHPGAAVELADGQDFAVQAESFEGVFDHGLHHKGLWCRGGSGSALSSSLARPAPMFRTNCSTSAPASRR</sequence>
<dbReference type="AlphaFoldDB" id="A0A5E6WF10"/>
<accession>A0A5E6WF10</accession>
<gene>
    <name evidence="1" type="ORF">PS652_04666</name>
</gene>